<evidence type="ECO:0000313" key="4">
    <source>
        <dbReference type="Proteomes" id="UP001182556"/>
    </source>
</evidence>
<dbReference type="Proteomes" id="UP001182556">
    <property type="component" value="Unassembled WGS sequence"/>
</dbReference>
<feature type="coiled-coil region" evidence="1">
    <location>
        <begin position="476"/>
        <end position="513"/>
    </location>
</feature>
<feature type="region of interest" description="Disordered" evidence="2">
    <location>
        <begin position="614"/>
        <end position="638"/>
    </location>
</feature>
<dbReference type="EMBL" id="JAODAN010000007">
    <property type="protein sequence ID" value="KAK1922995.1"/>
    <property type="molecule type" value="Genomic_DNA"/>
</dbReference>
<feature type="compositionally biased region" description="Polar residues" evidence="2">
    <location>
        <begin position="426"/>
        <end position="439"/>
    </location>
</feature>
<feature type="compositionally biased region" description="Basic residues" evidence="2">
    <location>
        <begin position="462"/>
        <end position="471"/>
    </location>
</feature>
<evidence type="ECO:0000313" key="3">
    <source>
        <dbReference type="EMBL" id="KAK1922995.1"/>
    </source>
</evidence>
<sequence length="638" mass="68848">MYPSAPLSPGENQLVVGSGACDLRAPASLAETSSGPNLPYTHSVDPTLALPDGFMGDAQLSSQFHELLPNGGNVGASHQHIHFGLPTDPLIPTISIAGLSQHGHPNEVLPFHQTSYDGSQPSGHHSFWDFDAEMGSGPEDHLSDTSSHYACSAHGFGRYFGQNPLPLGQQGALSTGGSPSGRSLQDYWEEGFFGAHRRPSDSEVNYNPVEDGIHALAPTAPIPHPLNSDTSGIQVRPSFMPSDDGQPYAVPAGELAPEQNSPLTFHGEPLLRPASWYDCGYATGSNFASVTHPKDALSNHQVQDHMMLEDMPKTIVPIHGHQNTSAAATLEGVFIQDCQWGDYLSDWSQHQLDYDPTAITSEHGPAHPDSASFCAREHPDVTEGAGSTGTRNCQDHEQQDAEPVASISQAPSSSSHPLGGVGVPNKTGSKSGDLSQAMGSQIVGGPSRKGNGVRSAYDRERWRRRRAKHHGKINEAARARKAIQRTEANKKLLKELSVKIPQARNLLSTLKTEGSGGGHSEGRASARNANGWLSQMKDWERELNKWKTAFEKEVCDPEDFKAFDPENFRLISDQSFAQLGAVTIIVSKDTKSGWKVLKRSLEDIETLAQTLVSPLRRARRPGGAGEPQNSRHTQSSIC</sequence>
<keyword evidence="1" id="KW-0175">Coiled coil</keyword>
<evidence type="ECO:0000256" key="1">
    <source>
        <dbReference type="SAM" id="Coils"/>
    </source>
</evidence>
<name>A0AAD9CYW5_PAPLA</name>
<feature type="compositionally biased region" description="Polar residues" evidence="2">
    <location>
        <begin position="627"/>
        <end position="638"/>
    </location>
</feature>
<feature type="region of interest" description="Disordered" evidence="2">
    <location>
        <begin position="379"/>
        <end position="475"/>
    </location>
</feature>
<reference evidence="3" key="1">
    <citation type="submission" date="2023-02" db="EMBL/GenBank/DDBJ databases">
        <title>Identification and recombinant expression of a fungal hydrolase from Papiliotrema laurentii that hydrolyzes apple cutin and clears colloidal polyester polyurethane.</title>
        <authorList>
            <consortium name="DOE Joint Genome Institute"/>
            <person name="Roman V.A."/>
            <person name="Bojanowski C."/>
            <person name="Crable B.R."/>
            <person name="Wagner D.N."/>
            <person name="Hung C.S."/>
            <person name="Nadeau L.J."/>
            <person name="Schratz L."/>
            <person name="Haridas S."/>
            <person name="Pangilinan J."/>
            <person name="Lipzen A."/>
            <person name="Na H."/>
            <person name="Yan M."/>
            <person name="Ng V."/>
            <person name="Grigoriev I.V."/>
            <person name="Spatafora J.W."/>
            <person name="Barlow D."/>
            <person name="Biffinger J."/>
            <person name="Kelley-Loughnane N."/>
            <person name="Varaljay V.A."/>
            <person name="Crookes-Goodson W.J."/>
        </authorList>
    </citation>
    <scope>NUCLEOTIDE SEQUENCE</scope>
    <source>
        <strain evidence="3">5307AH</strain>
    </source>
</reference>
<gene>
    <name evidence="3" type="ORF">DB88DRAFT_473643</name>
</gene>
<organism evidence="3 4">
    <name type="scientific">Papiliotrema laurentii</name>
    <name type="common">Cryptococcus laurentii</name>
    <dbReference type="NCBI Taxonomy" id="5418"/>
    <lineage>
        <taxon>Eukaryota</taxon>
        <taxon>Fungi</taxon>
        <taxon>Dikarya</taxon>
        <taxon>Basidiomycota</taxon>
        <taxon>Agaricomycotina</taxon>
        <taxon>Tremellomycetes</taxon>
        <taxon>Tremellales</taxon>
        <taxon>Rhynchogastremaceae</taxon>
        <taxon>Papiliotrema</taxon>
    </lineage>
</organism>
<keyword evidence="4" id="KW-1185">Reference proteome</keyword>
<proteinExistence type="predicted"/>
<protein>
    <submittedName>
        <fullName evidence="3">Uncharacterized protein</fullName>
    </submittedName>
</protein>
<evidence type="ECO:0000256" key="2">
    <source>
        <dbReference type="SAM" id="MobiDB-lite"/>
    </source>
</evidence>
<accession>A0AAD9CYW5</accession>
<dbReference type="AlphaFoldDB" id="A0AAD9CYW5"/>
<comment type="caution">
    <text evidence="3">The sequence shown here is derived from an EMBL/GenBank/DDBJ whole genome shotgun (WGS) entry which is preliminary data.</text>
</comment>
<feature type="compositionally biased region" description="Low complexity" evidence="2">
    <location>
        <begin position="406"/>
        <end position="415"/>
    </location>
</feature>